<protein>
    <submittedName>
        <fullName evidence="2">Uncharacterized protein</fullName>
    </submittedName>
</protein>
<dbReference type="GeneID" id="54572804"/>
<sequence>MGLFWIKKVKSVARGRQSYTRTDGRIRQRKAGRGWGDERRTGGFMEPQITRGKSDSETDDKCGFDDVRVKELFYEHSPAAPISLQDEANFPNCAHDQGNKAAPQGSQPRTMGHKGHAPSVYILRGAPTVAAPANSRIPRQASQQPAYATNGGTPAARTNPAFELALRRC</sequence>
<feature type="region of interest" description="Disordered" evidence="1">
    <location>
        <begin position="16"/>
        <end position="61"/>
    </location>
</feature>
<organism evidence="2 3">
    <name type="scientific">Trematosphaeria pertusa</name>
    <dbReference type="NCBI Taxonomy" id="390896"/>
    <lineage>
        <taxon>Eukaryota</taxon>
        <taxon>Fungi</taxon>
        <taxon>Dikarya</taxon>
        <taxon>Ascomycota</taxon>
        <taxon>Pezizomycotina</taxon>
        <taxon>Dothideomycetes</taxon>
        <taxon>Pleosporomycetidae</taxon>
        <taxon>Pleosporales</taxon>
        <taxon>Massarineae</taxon>
        <taxon>Trematosphaeriaceae</taxon>
        <taxon>Trematosphaeria</taxon>
    </lineage>
</organism>
<proteinExistence type="predicted"/>
<name>A0A6A6I0D1_9PLEO</name>
<dbReference type="EMBL" id="ML987205">
    <property type="protein sequence ID" value="KAF2243432.1"/>
    <property type="molecule type" value="Genomic_DNA"/>
</dbReference>
<evidence type="ECO:0000313" key="2">
    <source>
        <dbReference type="EMBL" id="KAF2243432.1"/>
    </source>
</evidence>
<evidence type="ECO:0000313" key="3">
    <source>
        <dbReference type="Proteomes" id="UP000800094"/>
    </source>
</evidence>
<dbReference type="Proteomes" id="UP000800094">
    <property type="component" value="Unassembled WGS sequence"/>
</dbReference>
<feature type="region of interest" description="Disordered" evidence="1">
    <location>
        <begin position="89"/>
        <end position="114"/>
    </location>
</feature>
<dbReference type="AlphaFoldDB" id="A0A6A6I0D1"/>
<dbReference type="RefSeq" id="XP_033678436.1">
    <property type="nucleotide sequence ID" value="XM_033819474.1"/>
</dbReference>
<gene>
    <name evidence="2" type="ORF">BU26DRAFT_117648</name>
</gene>
<evidence type="ECO:0000256" key="1">
    <source>
        <dbReference type="SAM" id="MobiDB-lite"/>
    </source>
</evidence>
<keyword evidence="3" id="KW-1185">Reference proteome</keyword>
<reference evidence="2" key="1">
    <citation type="journal article" date="2020" name="Stud. Mycol.">
        <title>101 Dothideomycetes genomes: a test case for predicting lifestyles and emergence of pathogens.</title>
        <authorList>
            <person name="Haridas S."/>
            <person name="Albert R."/>
            <person name="Binder M."/>
            <person name="Bloem J."/>
            <person name="Labutti K."/>
            <person name="Salamov A."/>
            <person name="Andreopoulos B."/>
            <person name="Baker S."/>
            <person name="Barry K."/>
            <person name="Bills G."/>
            <person name="Bluhm B."/>
            <person name="Cannon C."/>
            <person name="Castanera R."/>
            <person name="Culley D."/>
            <person name="Daum C."/>
            <person name="Ezra D."/>
            <person name="Gonzalez J."/>
            <person name="Henrissat B."/>
            <person name="Kuo A."/>
            <person name="Liang C."/>
            <person name="Lipzen A."/>
            <person name="Lutzoni F."/>
            <person name="Magnuson J."/>
            <person name="Mondo S."/>
            <person name="Nolan M."/>
            <person name="Ohm R."/>
            <person name="Pangilinan J."/>
            <person name="Park H.-J."/>
            <person name="Ramirez L."/>
            <person name="Alfaro M."/>
            <person name="Sun H."/>
            <person name="Tritt A."/>
            <person name="Yoshinaga Y."/>
            <person name="Zwiers L.-H."/>
            <person name="Turgeon B."/>
            <person name="Goodwin S."/>
            <person name="Spatafora J."/>
            <person name="Crous P."/>
            <person name="Grigoriev I."/>
        </authorList>
    </citation>
    <scope>NUCLEOTIDE SEQUENCE</scope>
    <source>
        <strain evidence="2">CBS 122368</strain>
    </source>
</reference>
<accession>A0A6A6I0D1</accession>
<feature type="compositionally biased region" description="Basic and acidic residues" evidence="1">
    <location>
        <begin position="52"/>
        <end position="61"/>
    </location>
</feature>